<accession>A0A1J1J071</accession>
<protein>
    <submittedName>
        <fullName evidence="1">CLUMA_CG018369, isoform A</fullName>
    </submittedName>
</protein>
<reference evidence="1 2" key="1">
    <citation type="submission" date="2015-04" db="EMBL/GenBank/DDBJ databases">
        <authorList>
            <person name="Syromyatnikov M.Y."/>
            <person name="Popov V.N."/>
        </authorList>
    </citation>
    <scope>NUCLEOTIDE SEQUENCE [LARGE SCALE GENOMIC DNA]</scope>
</reference>
<name>A0A1J1J071_9DIPT</name>
<dbReference type="Proteomes" id="UP000183832">
    <property type="component" value="Unassembled WGS sequence"/>
</dbReference>
<proteinExistence type="predicted"/>
<dbReference type="AlphaFoldDB" id="A0A1J1J071"/>
<gene>
    <name evidence="1" type="ORF">CLUMA_CG018369</name>
</gene>
<dbReference type="EMBL" id="CVRI01000064">
    <property type="protein sequence ID" value="CRL05362.1"/>
    <property type="molecule type" value="Genomic_DNA"/>
</dbReference>
<organism evidence="1 2">
    <name type="scientific">Clunio marinus</name>
    <dbReference type="NCBI Taxonomy" id="568069"/>
    <lineage>
        <taxon>Eukaryota</taxon>
        <taxon>Metazoa</taxon>
        <taxon>Ecdysozoa</taxon>
        <taxon>Arthropoda</taxon>
        <taxon>Hexapoda</taxon>
        <taxon>Insecta</taxon>
        <taxon>Pterygota</taxon>
        <taxon>Neoptera</taxon>
        <taxon>Endopterygota</taxon>
        <taxon>Diptera</taxon>
        <taxon>Nematocera</taxon>
        <taxon>Chironomoidea</taxon>
        <taxon>Chironomidae</taxon>
        <taxon>Clunio</taxon>
    </lineage>
</organism>
<evidence type="ECO:0000313" key="2">
    <source>
        <dbReference type="Proteomes" id="UP000183832"/>
    </source>
</evidence>
<sequence>MSLLGVSEQHLTHIVVSRKIAFEQFEKCIRTCNSALLSFEVGILLNIIKIDCLVINKRNEKAFNFRSHQQNNHLSKFSNKRKLSPYSS</sequence>
<evidence type="ECO:0000313" key="1">
    <source>
        <dbReference type="EMBL" id="CRL05362.1"/>
    </source>
</evidence>
<keyword evidence="2" id="KW-1185">Reference proteome</keyword>